<feature type="region of interest" description="Disordered" evidence="1">
    <location>
        <begin position="115"/>
        <end position="141"/>
    </location>
</feature>
<dbReference type="EMBL" id="NBSH01000009">
    <property type="protein sequence ID" value="ORX35943.1"/>
    <property type="molecule type" value="Genomic_DNA"/>
</dbReference>
<name>A0A1Y1UD38_9TREE</name>
<accession>A0A1Y1UD38</accession>
<dbReference type="InParanoid" id="A0A1Y1UD38"/>
<reference evidence="2 3" key="1">
    <citation type="submission" date="2017-03" db="EMBL/GenBank/DDBJ databases">
        <title>Widespread Adenine N6-methylation of Active Genes in Fungi.</title>
        <authorList>
            <consortium name="DOE Joint Genome Institute"/>
            <person name="Mondo S.J."/>
            <person name="Dannebaum R.O."/>
            <person name="Kuo R.C."/>
            <person name="Louie K.B."/>
            <person name="Bewick A.J."/>
            <person name="Labutti K."/>
            <person name="Haridas S."/>
            <person name="Kuo A."/>
            <person name="Salamov A."/>
            <person name="Ahrendt S.R."/>
            <person name="Lau R."/>
            <person name="Bowen B.P."/>
            <person name="Lipzen A."/>
            <person name="Sullivan W."/>
            <person name="Andreopoulos W.B."/>
            <person name="Clum A."/>
            <person name="Lindquist E."/>
            <person name="Daum C."/>
            <person name="Northen T.R."/>
            <person name="Ramamoorthy G."/>
            <person name="Schmitz R.J."/>
            <person name="Gryganskyi A."/>
            <person name="Culley D."/>
            <person name="Magnuson J."/>
            <person name="James T.Y."/>
            <person name="O'Malley M.A."/>
            <person name="Stajich J.E."/>
            <person name="Spatafora J.W."/>
            <person name="Visel A."/>
            <person name="Grigoriev I.V."/>
        </authorList>
    </citation>
    <scope>NUCLEOTIDE SEQUENCE [LARGE SCALE GENOMIC DNA]</scope>
    <source>
        <strain evidence="2 3">NRRL Y-17943</strain>
    </source>
</reference>
<comment type="caution">
    <text evidence="2">The sequence shown here is derived from an EMBL/GenBank/DDBJ whole genome shotgun (WGS) entry which is preliminary data.</text>
</comment>
<feature type="region of interest" description="Disordered" evidence="1">
    <location>
        <begin position="34"/>
        <end position="76"/>
    </location>
</feature>
<protein>
    <submittedName>
        <fullName evidence="2">Uncharacterized protein</fullName>
    </submittedName>
</protein>
<feature type="compositionally biased region" description="Polar residues" evidence="1">
    <location>
        <begin position="34"/>
        <end position="55"/>
    </location>
</feature>
<gene>
    <name evidence="2" type="ORF">BD324DRAFT_629593</name>
</gene>
<feature type="compositionally biased region" description="Polar residues" evidence="1">
    <location>
        <begin position="128"/>
        <end position="139"/>
    </location>
</feature>
<sequence length="658" mass="75110">MSYTYQSRGAALQHALTLTLRRQYTCLPAEPRNVLSSSRGAGSSQEASKSPQRTYSGFEPIIRRPHEAGSGTLSGSLEMKGEVFRPRQADPVTDHLQDSDSARSIQFKSMRLDLGSEAPSDEDFPDLITSTSTGLPSNGDTDRRLAEIDHLDITRFQPSHWRIRKGHSRLRLILEFFRKLPTDTNGLVRVKAQLERLVDGLTHSAVPEGVKPGIDPSFWGRKTTYYHRTIREISALYLEVLQRLSAEHGVRAVPSCIHYFTPFIISLIKRPRLRPFKGLPNRWASMRLEQLLSRIMGLGLNLTSYQMTLIAYPMANFQELRTSTVKENRRDPHVSQARQNLHEARYLQSWDKRRETLRVMSQGSLSYDLVMQLRAEVIMSVLKDMGGLGHSFITSRPRLVQEFKLWKGMRNDEYANWISALERPDEQDDHDQPEPLSQWTFRAAMLRVVLEDRLLPKRMFSVTGSDGRQEISLAPEQLLKRMIQEYNRPTQVRDSDSVKPILYLRGAIYSIRNRHYMARRPGSLVKTVLLLADPAIQCPPLPGKIFESFLTTCHVDTQFVRMLVALCRLPAPTSPVRPHPVQLRRLSKLAGVSDSNGARVRFHPRFDNEIRAAFQGGGWTAVWKFAMERWGHEGPKDHLEADGGQIISDNPQPVARLW</sequence>
<keyword evidence="3" id="KW-1185">Reference proteome</keyword>
<dbReference type="AlphaFoldDB" id="A0A1Y1UD38"/>
<evidence type="ECO:0000313" key="2">
    <source>
        <dbReference type="EMBL" id="ORX35943.1"/>
    </source>
</evidence>
<dbReference type="GeneID" id="33558041"/>
<evidence type="ECO:0000256" key="1">
    <source>
        <dbReference type="SAM" id="MobiDB-lite"/>
    </source>
</evidence>
<dbReference type="Proteomes" id="UP000193218">
    <property type="component" value="Unassembled WGS sequence"/>
</dbReference>
<proteinExistence type="predicted"/>
<organism evidence="2 3">
    <name type="scientific">Kockovaella imperatae</name>
    <dbReference type="NCBI Taxonomy" id="4999"/>
    <lineage>
        <taxon>Eukaryota</taxon>
        <taxon>Fungi</taxon>
        <taxon>Dikarya</taxon>
        <taxon>Basidiomycota</taxon>
        <taxon>Agaricomycotina</taxon>
        <taxon>Tremellomycetes</taxon>
        <taxon>Tremellales</taxon>
        <taxon>Cuniculitremaceae</taxon>
        <taxon>Kockovaella</taxon>
    </lineage>
</organism>
<evidence type="ECO:0000313" key="3">
    <source>
        <dbReference type="Proteomes" id="UP000193218"/>
    </source>
</evidence>
<dbReference type="RefSeq" id="XP_021870072.1">
    <property type="nucleotide sequence ID" value="XM_022016232.1"/>
</dbReference>